<dbReference type="InterPro" id="IPR045022">
    <property type="entry name" value="KDSR-like"/>
</dbReference>
<evidence type="ECO:0000313" key="11">
    <source>
        <dbReference type="EMBL" id="UZF87289.1"/>
    </source>
</evidence>
<comment type="subcellular location">
    <subcellularLocation>
        <location evidence="1">Endoplasmic reticulum</location>
    </subcellularLocation>
</comment>
<evidence type="ECO:0000256" key="7">
    <source>
        <dbReference type="ARBA" id="ARBA00023002"/>
    </source>
</evidence>
<keyword evidence="7" id="KW-0560">Oxidoreductase</keyword>
<evidence type="ECO:0000256" key="9">
    <source>
        <dbReference type="ARBA" id="ARBA00026112"/>
    </source>
</evidence>
<comment type="pathway">
    <text evidence="2">Lipid metabolism; sphingolipid metabolism.</text>
</comment>
<evidence type="ECO:0000256" key="8">
    <source>
        <dbReference type="ARBA" id="ARBA00023098"/>
    </source>
</evidence>
<dbReference type="GO" id="GO:0006666">
    <property type="term" value="P:3-keto-sphinganine metabolic process"/>
    <property type="evidence" value="ECO:0007669"/>
    <property type="project" value="InterPro"/>
</dbReference>
<evidence type="ECO:0000256" key="1">
    <source>
        <dbReference type="ARBA" id="ARBA00004240"/>
    </source>
</evidence>
<protein>
    <recommendedName>
        <fullName evidence="9">3-dehydrosphinganine reductase</fullName>
        <ecNumber evidence="9">1.1.1.102</ecNumber>
    </recommendedName>
</protein>
<dbReference type="AlphaFoldDB" id="A0A9E7ZNI8"/>
<evidence type="ECO:0000256" key="6">
    <source>
        <dbReference type="ARBA" id="ARBA00022919"/>
    </source>
</evidence>
<dbReference type="Pfam" id="PF00106">
    <property type="entry name" value="adh_short"/>
    <property type="match status" value="1"/>
</dbReference>
<dbReference type="PRINTS" id="PR00081">
    <property type="entry name" value="GDHRDH"/>
</dbReference>
<dbReference type="Gene3D" id="3.40.50.720">
    <property type="entry name" value="NAD(P)-binding Rossmann-like Domain"/>
    <property type="match status" value="1"/>
</dbReference>
<feature type="domain" description="Ketoreductase" evidence="10">
    <location>
        <begin position="7"/>
        <end position="191"/>
    </location>
</feature>
<reference evidence="11" key="1">
    <citation type="submission" date="2022-08" db="EMBL/GenBank/DDBJ databases">
        <title>Complete Genome Sequences of 2 Bosea sp. soil isolates.</title>
        <authorList>
            <person name="Alvarez Arevalo M."/>
            <person name="Sterndorff E.B."/>
            <person name="Faurdal D."/>
            <person name="Joergensen T.S."/>
            <person name="Weber T."/>
        </authorList>
    </citation>
    <scope>NUCLEOTIDE SEQUENCE</scope>
    <source>
        <strain evidence="11">NBC_00436</strain>
    </source>
</reference>
<dbReference type="PANTHER" id="PTHR43550:SF3">
    <property type="entry name" value="3-KETODIHYDROSPHINGOSINE REDUCTASE"/>
    <property type="match status" value="1"/>
</dbReference>
<accession>A0A9E7ZNI8</accession>
<dbReference type="GO" id="GO:0047560">
    <property type="term" value="F:3-dehydrosphinganine reductase activity"/>
    <property type="evidence" value="ECO:0007669"/>
    <property type="project" value="UniProtKB-EC"/>
</dbReference>
<dbReference type="CDD" id="cd08939">
    <property type="entry name" value="KDSR-like_SDR_c"/>
    <property type="match status" value="1"/>
</dbReference>
<dbReference type="SMART" id="SM00822">
    <property type="entry name" value="PKS_KR"/>
    <property type="match status" value="1"/>
</dbReference>
<dbReference type="GO" id="GO:0016020">
    <property type="term" value="C:membrane"/>
    <property type="evidence" value="ECO:0007669"/>
    <property type="project" value="GOC"/>
</dbReference>
<dbReference type="PANTHER" id="PTHR43550">
    <property type="entry name" value="3-KETODIHYDROSPHINGOSINE REDUCTASE"/>
    <property type="match status" value="1"/>
</dbReference>
<evidence type="ECO:0000256" key="2">
    <source>
        <dbReference type="ARBA" id="ARBA00004760"/>
    </source>
</evidence>
<keyword evidence="5" id="KW-0521">NADP</keyword>
<proteinExistence type="predicted"/>
<dbReference type="EC" id="1.1.1.102" evidence="9"/>
<evidence type="ECO:0000259" key="10">
    <source>
        <dbReference type="SMART" id="SM00822"/>
    </source>
</evidence>
<evidence type="ECO:0000256" key="4">
    <source>
        <dbReference type="ARBA" id="ARBA00022824"/>
    </source>
</evidence>
<comment type="pathway">
    <text evidence="3">Sphingolipid metabolism.</text>
</comment>
<organism evidence="11">
    <name type="scientific">Bosea sp. NBC_00436</name>
    <dbReference type="NCBI Taxonomy" id="2969620"/>
    <lineage>
        <taxon>Bacteria</taxon>
        <taxon>Pseudomonadati</taxon>
        <taxon>Pseudomonadota</taxon>
        <taxon>Alphaproteobacteria</taxon>
        <taxon>Hyphomicrobiales</taxon>
        <taxon>Boseaceae</taxon>
        <taxon>Bosea</taxon>
    </lineage>
</organism>
<dbReference type="EMBL" id="CP102774">
    <property type="protein sequence ID" value="UZF87289.1"/>
    <property type="molecule type" value="Genomic_DNA"/>
</dbReference>
<dbReference type="SUPFAM" id="SSF51735">
    <property type="entry name" value="NAD(P)-binding Rossmann-fold domains"/>
    <property type="match status" value="1"/>
</dbReference>
<name>A0A9E7ZNI8_9HYPH</name>
<dbReference type="GO" id="GO:0030148">
    <property type="term" value="P:sphingolipid biosynthetic process"/>
    <property type="evidence" value="ECO:0007669"/>
    <property type="project" value="InterPro"/>
</dbReference>
<dbReference type="InterPro" id="IPR057326">
    <property type="entry name" value="KR_dom"/>
</dbReference>
<keyword evidence="8" id="KW-0443">Lipid metabolism</keyword>
<keyword evidence="4" id="KW-0256">Endoplasmic reticulum</keyword>
<sequence>MPADDMGLAIISGGSSGIGKACADRLLERGYHVALLARDPERLEQARVELSAKWPRAGISCHSVDVADWEACRSVVSALIQDHGAPAWLIASAGTARPGLFLEQPAEEHARHIQVNFLGTVHLVRAAAPAMAEAGDGRIVLIASGAAFLGIYGYSAYAPSKFAVRGFAEILRLELAEHGISVTLACPPDTDTPQLAEEELTKPAVTRRISSAGGVWSAADVASAIIAAAGRGRFWVGPGRMIGALAYFHSIIGPIFHLRQRRLLRHEVNKQKAERRSQGGTYF</sequence>
<gene>
    <name evidence="11" type="ORF">NWE54_00350</name>
</gene>
<keyword evidence="6" id="KW-0746">Sphingolipid metabolism</keyword>
<evidence type="ECO:0000256" key="3">
    <source>
        <dbReference type="ARBA" id="ARBA00004991"/>
    </source>
</evidence>
<evidence type="ECO:0000256" key="5">
    <source>
        <dbReference type="ARBA" id="ARBA00022857"/>
    </source>
</evidence>
<dbReference type="InterPro" id="IPR036291">
    <property type="entry name" value="NAD(P)-bd_dom_sf"/>
</dbReference>
<dbReference type="InterPro" id="IPR002347">
    <property type="entry name" value="SDR_fam"/>
</dbReference>